<proteinExistence type="predicted"/>
<sequence length="58" mass="6382">HKLEAKIPSLEINISDKRMLLLATFFRNFPIPTSSSIATIGEDMTDSHGASTLAPFHL</sequence>
<evidence type="ECO:0000313" key="2">
    <source>
        <dbReference type="Proteomes" id="UP001233172"/>
    </source>
</evidence>
<accession>A0AAD8B5I3</accession>
<dbReference type="EMBL" id="JASAOG010000138">
    <property type="protein sequence ID" value="KAK0048391.1"/>
    <property type="molecule type" value="Genomic_DNA"/>
</dbReference>
<feature type="non-terminal residue" evidence="1">
    <location>
        <position position="58"/>
    </location>
</feature>
<name>A0AAD8B5I3_BIOPF</name>
<evidence type="ECO:0000313" key="1">
    <source>
        <dbReference type="EMBL" id="KAK0048391.1"/>
    </source>
</evidence>
<reference evidence="1" key="2">
    <citation type="submission" date="2023-04" db="EMBL/GenBank/DDBJ databases">
        <authorList>
            <person name="Bu L."/>
            <person name="Lu L."/>
            <person name="Laidemitt M.R."/>
            <person name="Zhang S.M."/>
            <person name="Mutuku M."/>
            <person name="Mkoji G."/>
            <person name="Steinauer M."/>
            <person name="Loker E.S."/>
        </authorList>
    </citation>
    <scope>NUCLEOTIDE SEQUENCE</scope>
    <source>
        <strain evidence="1">KasaAsao</strain>
        <tissue evidence="1">Whole Snail</tissue>
    </source>
</reference>
<keyword evidence="2" id="KW-1185">Reference proteome</keyword>
<feature type="non-terminal residue" evidence="1">
    <location>
        <position position="1"/>
    </location>
</feature>
<reference evidence="1" key="1">
    <citation type="journal article" date="2023" name="PLoS Negl. Trop. Dis.">
        <title>A genome sequence for Biomphalaria pfeifferi, the major vector snail for the human-infecting parasite Schistosoma mansoni.</title>
        <authorList>
            <person name="Bu L."/>
            <person name="Lu L."/>
            <person name="Laidemitt M.R."/>
            <person name="Zhang S.M."/>
            <person name="Mutuku M."/>
            <person name="Mkoji G."/>
            <person name="Steinauer M."/>
            <person name="Loker E.S."/>
        </authorList>
    </citation>
    <scope>NUCLEOTIDE SEQUENCE</scope>
    <source>
        <strain evidence="1">KasaAsao</strain>
    </source>
</reference>
<dbReference type="Proteomes" id="UP001233172">
    <property type="component" value="Unassembled WGS sequence"/>
</dbReference>
<protein>
    <submittedName>
        <fullName evidence="1">Vacuolar protein sorting-associated protein 13A</fullName>
    </submittedName>
</protein>
<organism evidence="1 2">
    <name type="scientific">Biomphalaria pfeifferi</name>
    <name type="common">Bloodfluke planorb</name>
    <name type="synonym">Freshwater snail</name>
    <dbReference type="NCBI Taxonomy" id="112525"/>
    <lineage>
        <taxon>Eukaryota</taxon>
        <taxon>Metazoa</taxon>
        <taxon>Spiralia</taxon>
        <taxon>Lophotrochozoa</taxon>
        <taxon>Mollusca</taxon>
        <taxon>Gastropoda</taxon>
        <taxon>Heterobranchia</taxon>
        <taxon>Euthyneura</taxon>
        <taxon>Panpulmonata</taxon>
        <taxon>Hygrophila</taxon>
        <taxon>Lymnaeoidea</taxon>
        <taxon>Planorbidae</taxon>
        <taxon>Biomphalaria</taxon>
    </lineage>
</organism>
<dbReference type="AlphaFoldDB" id="A0AAD8B5I3"/>
<gene>
    <name evidence="1" type="ORF">Bpfe_022178</name>
</gene>
<comment type="caution">
    <text evidence="1">The sequence shown here is derived from an EMBL/GenBank/DDBJ whole genome shotgun (WGS) entry which is preliminary data.</text>
</comment>